<dbReference type="Pfam" id="PF11848">
    <property type="entry name" value="DUF3368"/>
    <property type="match status" value="1"/>
</dbReference>
<evidence type="ECO:0000313" key="1">
    <source>
        <dbReference type="EMBL" id="MBT1696268.1"/>
    </source>
</evidence>
<dbReference type="PANTHER" id="PTHR39550">
    <property type="entry name" value="SLL0658 PROTEIN"/>
    <property type="match status" value="1"/>
</dbReference>
<evidence type="ECO:0008006" key="3">
    <source>
        <dbReference type="Google" id="ProtNLM"/>
    </source>
</evidence>
<gene>
    <name evidence="1" type="ORF">KK083_05240</name>
</gene>
<accession>A0AAP2DIZ7</accession>
<evidence type="ECO:0000313" key="2">
    <source>
        <dbReference type="Proteomes" id="UP001319200"/>
    </source>
</evidence>
<dbReference type="EMBL" id="JAHESF010000004">
    <property type="protein sequence ID" value="MBT1696268.1"/>
    <property type="molecule type" value="Genomic_DNA"/>
</dbReference>
<dbReference type="AlphaFoldDB" id="A0AAP2DIZ7"/>
<dbReference type="Proteomes" id="UP001319200">
    <property type="component" value="Unassembled WGS sequence"/>
</dbReference>
<dbReference type="PANTHER" id="PTHR39550:SF1">
    <property type="entry name" value="SLL0658 PROTEIN"/>
    <property type="match status" value="1"/>
</dbReference>
<dbReference type="InterPro" id="IPR021799">
    <property type="entry name" value="PIN-like_prokaryotic"/>
</dbReference>
<keyword evidence="2" id="KW-1185">Reference proteome</keyword>
<dbReference type="RefSeq" id="WP_254161424.1">
    <property type="nucleotide sequence ID" value="NZ_JAHESF010000004.1"/>
</dbReference>
<reference evidence="1 2" key="1">
    <citation type="submission" date="2021-05" db="EMBL/GenBank/DDBJ databases">
        <title>A Polyphasic approach of four new species of the genus Ohtaekwangia: Ohtaekwangia histidinii sp. nov., Ohtaekwangia cretensis sp. nov., Ohtaekwangia indiensis sp. nov., Ohtaekwangia reichenbachii sp. nov. from diverse environment.</title>
        <authorList>
            <person name="Octaviana S."/>
        </authorList>
    </citation>
    <scope>NUCLEOTIDE SEQUENCE [LARGE SCALE GENOMIC DNA]</scope>
    <source>
        <strain evidence="1 2">PWU4</strain>
    </source>
</reference>
<proteinExistence type="predicted"/>
<organism evidence="1 2">
    <name type="scientific">Chryseosolibacter histidini</name>
    <dbReference type="NCBI Taxonomy" id="2782349"/>
    <lineage>
        <taxon>Bacteria</taxon>
        <taxon>Pseudomonadati</taxon>
        <taxon>Bacteroidota</taxon>
        <taxon>Cytophagia</taxon>
        <taxon>Cytophagales</taxon>
        <taxon>Chryseotaleaceae</taxon>
        <taxon>Chryseosolibacter</taxon>
    </lineage>
</organism>
<sequence>MPKIIISDTSCLIALSRIDKLEILRHIFSNIVTTREVQQEFGEILPMWIEIRKVNDESRFEEIKQNLDVGEASAISLALGTENAVLVIDEKKEEKLPGN</sequence>
<name>A0AAP2DIZ7_9BACT</name>
<comment type="caution">
    <text evidence="1">The sequence shown here is derived from an EMBL/GenBank/DDBJ whole genome shotgun (WGS) entry which is preliminary data.</text>
</comment>
<protein>
    <recommendedName>
        <fullName evidence="3">DUF3368 domain-containing protein</fullName>
    </recommendedName>
</protein>